<name>A0A2J8IT10_PANTR</name>
<dbReference type="PANTHER" id="PTHR15438">
    <property type="entry name" value="NUCLEAR PORE COMPLEX INTERACTING PROTEIN"/>
    <property type="match status" value="1"/>
</dbReference>
<dbReference type="InterPro" id="IPR009443">
    <property type="entry name" value="NPIP"/>
</dbReference>
<evidence type="ECO:0000313" key="4">
    <source>
        <dbReference type="EMBL" id="PNI13659.1"/>
    </source>
</evidence>
<feature type="non-terminal residue" evidence="4">
    <location>
        <position position="1"/>
    </location>
</feature>
<dbReference type="Proteomes" id="UP000236370">
    <property type="component" value="Unassembled WGS sequence"/>
</dbReference>
<feature type="domain" description="Nuclear pore complex interacting protein N-terminal" evidence="3">
    <location>
        <begin position="2"/>
        <end position="57"/>
    </location>
</feature>
<proteinExistence type="inferred from homology"/>
<organism evidence="4 5">
    <name type="scientific">Pan troglodytes</name>
    <name type="common">Chimpanzee</name>
    <dbReference type="NCBI Taxonomy" id="9598"/>
    <lineage>
        <taxon>Eukaryota</taxon>
        <taxon>Metazoa</taxon>
        <taxon>Chordata</taxon>
        <taxon>Craniata</taxon>
        <taxon>Vertebrata</taxon>
        <taxon>Euteleostomi</taxon>
        <taxon>Mammalia</taxon>
        <taxon>Eutheria</taxon>
        <taxon>Euarchontoglires</taxon>
        <taxon>Primates</taxon>
        <taxon>Haplorrhini</taxon>
        <taxon>Catarrhini</taxon>
        <taxon>Hominidae</taxon>
        <taxon>Pan</taxon>
    </lineage>
</organism>
<evidence type="ECO:0000313" key="5">
    <source>
        <dbReference type="Proteomes" id="UP000236370"/>
    </source>
</evidence>
<comment type="similarity">
    <text evidence="1">Belongs to the NPIP family.</text>
</comment>
<evidence type="ECO:0000256" key="2">
    <source>
        <dbReference type="SAM" id="MobiDB-lite"/>
    </source>
</evidence>
<evidence type="ECO:0000259" key="3">
    <source>
        <dbReference type="Pfam" id="PF06409"/>
    </source>
</evidence>
<protein>
    <submittedName>
        <fullName evidence="4">NPIPB13 isoform 2</fullName>
    </submittedName>
</protein>
<accession>A0A2J8IT10</accession>
<comment type="caution">
    <text evidence="4">The sequence shown here is derived from an EMBL/GenBank/DDBJ whole genome shotgun (WGS) entry which is preliminary data.</text>
</comment>
<sequence>IIIIGFLRPYTFTILFCTNYLCVSFLKTIFSRNGHDGSTDVQQRAWRSNRRRQEGFSPSLLTLTKG</sequence>
<reference evidence="4 5" key="1">
    <citation type="submission" date="2017-12" db="EMBL/GenBank/DDBJ databases">
        <title>High-resolution comparative analysis of great ape genomes.</title>
        <authorList>
            <person name="Pollen A."/>
            <person name="Hastie A."/>
            <person name="Hormozdiari F."/>
            <person name="Dougherty M."/>
            <person name="Liu R."/>
            <person name="Chaisson M."/>
            <person name="Hoppe E."/>
            <person name="Hill C."/>
            <person name="Pang A."/>
            <person name="Hillier L."/>
            <person name="Baker C."/>
            <person name="Armstrong J."/>
            <person name="Shendure J."/>
            <person name="Paten B."/>
            <person name="Wilson R."/>
            <person name="Chao H."/>
            <person name="Schneider V."/>
            <person name="Ventura M."/>
            <person name="Kronenberg Z."/>
            <person name="Murali S."/>
            <person name="Gordon D."/>
            <person name="Cantsilieris S."/>
            <person name="Munson K."/>
            <person name="Nelson B."/>
            <person name="Raja A."/>
            <person name="Underwood J."/>
            <person name="Diekhans M."/>
            <person name="Fiddes I."/>
            <person name="Haussler D."/>
            <person name="Eichler E."/>
        </authorList>
    </citation>
    <scope>NUCLEOTIDE SEQUENCE [LARGE SCALE GENOMIC DNA]</scope>
    <source>
        <strain evidence="4">Yerkes chimp pedigree #C0471</strain>
    </source>
</reference>
<dbReference type="InterPro" id="IPR054697">
    <property type="entry name" value="NPIP_N"/>
</dbReference>
<dbReference type="Pfam" id="PF06409">
    <property type="entry name" value="NPIP"/>
    <property type="match status" value="1"/>
</dbReference>
<evidence type="ECO:0000256" key="1">
    <source>
        <dbReference type="ARBA" id="ARBA00008971"/>
    </source>
</evidence>
<dbReference type="AlphaFoldDB" id="A0A2J8IT10"/>
<dbReference type="PANTHER" id="PTHR15438:SF4">
    <property type="entry name" value="NUCLEAR PORE COMPLEX-INTERACTING PROTEIN FAMILY MEMBER B15-RELATED"/>
    <property type="match status" value="1"/>
</dbReference>
<gene>
    <name evidence="4" type="ORF">CK820_G0053521</name>
</gene>
<dbReference type="EMBL" id="NBAG03000604">
    <property type="protein sequence ID" value="PNI13659.1"/>
    <property type="molecule type" value="Genomic_DNA"/>
</dbReference>
<feature type="region of interest" description="Disordered" evidence="2">
    <location>
        <begin position="36"/>
        <end position="66"/>
    </location>
</feature>